<evidence type="ECO:0000256" key="3">
    <source>
        <dbReference type="ARBA" id="ARBA00004496"/>
    </source>
</evidence>
<comment type="pathway">
    <text evidence="11">One-carbon metabolism; tetrahydrofolate interconversion.</text>
</comment>
<evidence type="ECO:0000256" key="10">
    <source>
        <dbReference type="ARBA" id="ARBA00022898"/>
    </source>
</evidence>
<dbReference type="RefSeq" id="WP_091705978.1">
    <property type="nucleotide sequence ID" value="NZ_BMYN01000007.1"/>
</dbReference>
<dbReference type="GO" id="GO:0005829">
    <property type="term" value="C:cytosol"/>
    <property type="evidence" value="ECO:0007669"/>
    <property type="project" value="TreeGrafter"/>
</dbReference>
<dbReference type="GO" id="GO:0035999">
    <property type="term" value="P:tetrahydrofolate interconversion"/>
    <property type="evidence" value="ECO:0007669"/>
    <property type="project" value="UniProtKB-UniRule"/>
</dbReference>
<dbReference type="InterPro" id="IPR019798">
    <property type="entry name" value="Ser_HO-MeTrfase_PLP_BS"/>
</dbReference>
<dbReference type="PIRSF" id="PIRSF000412">
    <property type="entry name" value="SHMT"/>
    <property type="match status" value="1"/>
</dbReference>
<dbReference type="InterPro" id="IPR015422">
    <property type="entry name" value="PyrdxlP-dep_Trfase_small"/>
</dbReference>
<proteinExistence type="inferred from homology"/>
<dbReference type="Proteomes" id="UP000199445">
    <property type="component" value="Unassembled WGS sequence"/>
</dbReference>
<comment type="cofactor">
    <cofactor evidence="2 11 12">
        <name>pyridoxal 5'-phosphate</name>
        <dbReference type="ChEBI" id="CHEBI:597326"/>
    </cofactor>
</comment>
<keyword evidence="10 11" id="KW-0663">Pyridoxal phosphate</keyword>
<keyword evidence="15" id="KW-1185">Reference proteome</keyword>
<dbReference type="UniPathway" id="UPA00193"/>
<feature type="modified residue" description="N6-(pyridoxal phosphate)lysine" evidence="11 12">
    <location>
        <position position="230"/>
    </location>
</feature>
<dbReference type="GO" id="GO:0008168">
    <property type="term" value="F:methyltransferase activity"/>
    <property type="evidence" value="ECO:0007669"/>
    <property type="project" value="UniProtKB-KW"/>
</dbReference>
<evidence type="ECO:0000256" key="9">
    <source>
        <dbReference type="ARBA" id="ARBA00022679"/>
    </source>
</evidence>
<evidence type="ECO:0000256" key="7">
    <source>
        <dbReference type="ARBA" id="ARBA00022563"/>
    </source>
</evidence>
<dbReference type="PANTHER" id="PTHR11680:SF50">
    <property type="entry name" value="SERINE HYDROXYMETHYLTRANSFERASE"/>
    <property type="match status" value="1"/>
</dbReference>
<dbReference type="HAMAP" id="MF_00051">
    <property type="entry name" value="SHMT"/>
    <property type="match status" value="1"/>
</dbReference>
<feature type="binding site" evidence="11">
    <location>
        <position position="121"/>
    </location>
    <ligand>
        <name>(6S)-5,6,7,8-tetrahydrofolate</name>
        <dbReference type="ChEBI" id="CHEBI:57453"/>
    </ligand>
</feature>
<dbReference type="Pfam" id="PF00464">
    <property type="entry name" value="SHMT"/>
    <property type="match status" value="1"/>
</dbReference>
<dbReference type="InterPro" id="IPR039429">
    <property type="entry name" value="SHMT-like_dom"/>
</dbReference>
<protein>
    <recommendedName>
        <fullName evidence="11">Serine hydroxymethyltransferase</fullName>
        <shortName evidence="11">SHMT</shortName>
        <shortName evidence="11">Serine methylase</shortName>
        <ecNumber evidence="11">2.1.2.1</ecNumber>
    </recommendedName>
</protein>
<dbReference type="EC" id="2.1.2.1" evidence="11"/>
<comment type="caution">
    <text evidence="11">Lacks conserved residue(s) required for the propagation of feature annotation.</text>
</comment>
<dbReference type="FunFam" id="3.90.1150.10:FF:000003">
    <property type="entry name" value="Serine hydroxymethyltransferase"/>
    <property type="match status" value="1"/>
</dbReference>
<dbReference type="Gene3D" id="3.90.1150.10">
    <property type="entry name" value="Aspartate Aminotransferase, domain 1"/>
    <property type="match status" value="1"/>
</dbReference>
<keyword evidence="7 11" id="KW-0554">One-carbon metabolism</keyword>
<feature type="site" description="Plays an important role in substrate specificity" evidence="11">
    <location>
        <position position="229"/>
    </location>
</feature>
<organism evidence="14 15">
    <name type="scientific">Marinobacter persicus</name>
    <dbReference type="NCBI Taxonomy" id="930118"/>
    <lineage>
        <taxon>Bacteria</taxon>
        <taxon>Pseudomonadati</taxon>
        <taxon>Pseudomonadota</taxon>
        <taxon>Gammaproteobacteria</taxon>
        <taxon>Pseudomonadales</taxon>
        <taxon>Marinobacteraceae</taxon>
        <taxon>Marinobacter</taxon>
    </lineage>
</organism>
<dbReference type="NCBIfam" id="NF000586">
    <property type="entry name" value="PRK00011.1"/>
    <property type="match status" value="1"/>
</dbReference>
<evidence type="ECO:0000256" key="8">
    <source>
        <dbReference type="ARBA" id="ARBA00022605"/>
    </source>
</evidence>
<comment type="function">
    <text evidence="11">Catalyzes the reversible interconversion of serine and glycine with tetrahydrofolate (THF) serving as the one-carbon carrier. This reaction serves as the major source of one-carbon groups required for the biosynthesis of purines, thymidylate, methionine, and other important biomolecules. Also exhibits THF-independent aldolase activity toward beta-hydroxyamino acids, producing glycine and aldehydes, via a retro-aldol mechanism.</text>
</comment>
<keyword evidence="6 11" id="KW-0963">Cytoplasm</keyword>
<evidence type="ECO:0000256" key="11">
    <source>
        <dbReference type="HAMAP-Rule" id="MF_00051"/>
    </source>
</evidence>
<dbReference type="InterPro" id="IPR049943">
    <property type="entry name" value="Ser_HO-MeTrfase-like"/>
</dbReference>
<keyword evidence="14" id="KW-0489">Methyltransferase</keyword>
<feature type="binding site" evidence="11">
    <location>
        <begin position="355"/>
        <end position="357"/>
    </location>
    <ligand>
        <name>(6S)-5,6,7,8-tetrahydrofolate</name>
        <dbReference type="ChEBI" id="CHEBI:57453"/>
    </ligand>
</feature>
<comment type="similarity">
    <text evidence="4 11">Belongs to the SHMT family.</text>
</comment>
<dbReference type="OrthoDB" id="9803846at2"/>
<dbReference type="EMBL" id="FOSC01000011">
    <property type="protein sequence ID" value="SFK14783.1"/>
    <property type="molecule type" value="Genomic_DNA"/>
</dbReference>
<keyword evidence="9 11" id="KW-0808">Transferase</keyword>
<dbReference type="GO" id="GO:0030170">
    <property type="term" value="F:pyridoxal phosphate binding"/>
    <property type="evidence" value="ECO:0007669"/>
    <property type="project" value="UniProtKB-UniRule"/>
</dbReference>
<dbReference type="InterPro" id="IPR015424">
    <property type="entry name" value="PyrdxlP-dep_Trfase"/>
</dbReference>
<dbReference type="InterPro" id="IPR001085">
    <property type="entry name" value="Ser_HO-MeTrfase"/>
</dbReference>
<gene>
    <name evidence="11" type="primary">glyA</name>
    <name evidence="14" type="ORF">SAMN05216429_11143</name>
</gene>
<comment type="subunit">
    <text evidence="5 11">Homodimer.</text>
</comment>
<sequence>MFNRDMKIAGYDDELWTAMEAERNRQEVHIELIASENYTSPRVMEAQGSVLTNKYAEGYPGKRYYGGCEFVDKAEELAIERAKELFGAAYANVQPHSGSQANSAVFMALLKPGDTVLGMSLAHGGHLTHGASVNFSGKIYNAVQYGINNETGLIDYDEVEALAVEHKPKMIIAGFSAYSQELNFARFREIADKVGAYLFVDMAHVAGLVAAGVYPDPVPHAHVVATTTHKTLRGPRGGLILACDDADLQKKLNSAVFPGGQGGPLMHVIAAKAVCFKEAMSDEFKAYQQQVVKNAAAMAEVFIERGFDVVSGGTKNHLFLVSLIKQDITGKDADAALGKAHITVNKNAVPNDPRSPFVTSGLRIGTPAVTTRGFKEAECRDLAGWMCDILDNLEDETVIARVREQVEAVCGRLPVYG</sequence>
<reference evidence="14 15" key="1">
    <citation type="submission" date="2016-10" db="EMBL/GenBank/DDBJ databases">
        <authorList>
            <person name="de Groot N.N."/>
        </authorList>
    </citation>
    <scope>NUCLEOTIDE SEQUENCE [LARGE SCALE GENOMIC DNA]</scope>
    <source>
        <strain evidence="14 15">IBRC-M 10445</strain>
    </source>
</reference>
<dbReference type="GO" id="GO:0019264">
    <property type="term" value="P:glycine biosynthetic process from serine"/>
    <property type="evidence" value="ECO:0007669"/>
    <property type="project" value="UniProtKB-UniRule"/>
</dbReference>
<dbReference type="CDD" id="cd00378">
    <property type="entry name" value="SHMT"/>
    <property type="match status" value="1"/>
</dbReference>
<evidence type="ECO:0000256" key="6">
    <source>
        <dbReference type="ARBA" id="ARBA00022490"/>
    </source>
</evidence>
<dbReference type="GO" id="GO:0032259">
    <property type="term" value="P:methylation"/>
    <property type="evidence" value="ECO:0007669"/>
    <property type="project" value="UniProtKB-KW"/>
</dbReference>
<dbReference type="InterPro" id="IPR015421">
    <property type="entry name" value="PyrdxlP-dep_Trfase_major"/>
</dbReference>
<evidence type="ECO:0000256" key="5">
    <source>
        <dbReference type="ARBA" id="ARBA00011738"/>
    </source>
</evidence>
<evidence type="ECO:0000313" key="14">
    <source>
        <dbReference type="EMBL" id="SFK14783.1"/>
    </source>
</evidence>
<evidence type="ECO:0000256" key="1">
    <source>
        <dbReference type="ARBA" id="ARBA00001528"/>
    </source>
</evidence>
<dbReference type="PROSITE" id="PS00096">
    <property type="entry name" value="SHMT"/>
    <property type="match status" value="1"/>
</dbReference>
<dbReference type="PANTHER" id="PTHR11680">
    <property type="entry name" value="SERINE HYDROXYMETHYLTRANSFERASE"/>
    <property type="match status" value="1"/>
</dbReference>
<dbReference type="FunFam" id="3.40.640.10:FF:000001">
    <property type="entry name" value="Serine hydroxymethyltransferase"/>
    <property type="match status" value="1"/>
</dbReference>
<comment type="catalytic activity">
    <reaction evidence="1 11">
        <text>(6R)-5,10-methylene-5,6,7,8-tetrahydrofolate + glycine + H2O = (6S)-5,6,7,8-tetrahydrofolate + L-serine</text>
        <dbReference type="Rhea" id="RHEA:15481"/>
        <dbReference type="ChEBI" id="CHEBI:15377"/>
        <dbReference type="ChEBI" id="CHEBI:15636"/>
        <dbReference type="ChEBI" id="CHEBI:33384"/>
        <dbReference type="ChEBI" id="CHEBI:57305"/>
        <dbReference type="ChEBI" id="CHEBI:57453"/>
        <dbReference type="EC" id="2.1.2.1"/>
    </reaction>
</comment>
<dbReference type="SUPFAM" id="SSF53383">
    <property type="entry name" value="PLP-dependent transferases"/>
    <property type="match status" value="1"/>
</dbReference>
<dbReference type="Gene3D" id="3.40.640.10">
    <property type="entry name" value="Type I PLP-dependent aspartate aminotransferase-like (Major domain)"/>
    <property type="match status" value="1"/>
</dbReference>
<dbReference type="UniPathway" id="UPA00288">
    <property type="reaction ID" value="UER01023"/>
</dbReference>
<evidence type="ECO:0000256" key="2">
    <source>
        <dbReference type="ARBA" id="ARBA00001933"/>
    </source>
</evidence>
<dbReference type="GO" id="GO:0004372">
    <property type="term" value="F:glycine hydroxymethyltransferase activity"/>
    <property type="evidence" value="ECO:0007669"/>
    <property type="project" value="UniProtKB-UniRule"/>
</dbReference>
<feature type="binding site" evidence="11">
    <location>
        <begin position="125"/>
        <end position="127"/>
    </location>
    <ligand>
        <name>(6S)-5,6,7,8-tetrahydrofolate</name>
        <dbReference type="ChEBI" id="CHEBI:57453"/>
    </ligand>
</feature>
<comment type="pathway">
    <text evidence="11">Amino-acid biosynthesis; glycine biosynthesis; glycine from L-serine: step 1/1.</text>
</comment>
<evidence type="ECO:0000259" key="13">
    <source>
        <dbReference type="Pfam" id="PF00464"/>
    </source>
</evidence>
<evidence type="ECO:0000256" key="12">
    <source>
        <dbReference type="PIRSR" id="PIRSR000412-50"/>
    </source>
</evidence>
<name>A0A1I3X5A6_9GAMM</name>
<comment type="subcellular location">
    <subcellularLocation>
        <location evidence="3 11">Cytoplasm</location>
    </subcellularLocation>
</comment>
<dbReference type="AlphaFoldDB" id="A0A1I3X5A6"/>
<evidence type="ECO:0000313" key="15">
    <source>
        <dbReference type="Proteomes" id="UP000199445"/>
    </source>
</evidence>
<accession>A0A1I3X5A6</accession>
<feature type="domain" description="Serine hydroxymethyltransferase-like" evidence="13">
    <location>
        <begin position="10"/>
        <end position="386"/>
    </location>
</feature>
<keyword evidence="8 11" id="KW-0028">Amino-acid biosynthesis</keyword>
<evidence type="ECO:0000256" key="4">
    <source>
        <dbReference type="ARBA" id="ARBA00006376"/>
    </source>
</evidence>